<dbReference type="EMBL" id="KQ257453">
    <property type="protein sequence ID" value="KND01936.1"/>
    <property type="molecule type" value="Genomic_DNA"/>
</dbReference>
<dbReference type="RefSeq" id="XP_016609975.1">
    <property type="nucleotide sequence ID" value="XM_016750732.1"/>
</dbReference>
<accession>A0A0L0HKE3</accession>
<feature type="region of interest" description="Disordered" evidence="1">
    <location>
        <begin position="64"/>
        <end position="99"/>
    </location>
</feature>
<dbReference type="GeneID" id="27686028"/>
<organism evidence="3 4">
    <name type="scientific">Spizellomyces punctatus (strain DAOM BR117)</name>
    <dbReference type="NCBI Taxonomy" id="645134"/>
    <lineage>
        <taxon>Eukaryota</taxon>
        <taxon>Fungi</taxon>
        <taxon>Fungi incertae sedis</taxon>
        <taxon>Chytridiomycota</taxon>
        <taxon>Chytridiomycota incertae sedis</taxon>
        <taxon>Chytridiomycetes</taxon>
        <taxon>Spizellomycetales</taxon>
        <taxon>Spizellomycetaceae</taxon>
        <taxon>Spizellomyces</taxon>
    </lineage>
</organism>
<dbReference type="VEuPathDB" id="FungiDB:SPPG_02444"/>
<dbReference type="InParanoid" id="A0A0L0HKE3"/>
<feature type="signal peptide" evidence="2">
    <location>
        <begin position="1"/>
        <end position="17"/>
    </location>
</feature>
<evidence type="ECO:0000313" key="3">
    <source>
        <dbReference type="EMBL" id="KND01936.1"/>
    </source>
</evidence>
<proteinExistence type="predicted"/>
<evidence type="ECO:0000256" key="1">
    <source>
        <dbReference type="SAM" id="MobiDB-lite"/>
    </source>
</evidence>
<evidence type="ECO:0000313" key="4">
    <source>
        <dbReference type="Proteomes" id="UP000053201"/>
    </source>
</evidence>
<keyword evidence="4" id="KW-1185">Reference proteome</keyword>
<protein>
    <recommendedName>
        <fullName evidence="5">Extracellular membrane protein CFEM domain-containing protein</fullName>
    </recommendedName>
</protein>
<feature type="compositionally biased region" description="Polar residues" evidence="1">
    <location>
        <begin position="64"/>
        <end position="75"/>
    </location>
</feature>
<reference evidence="3 4" key="1">
    <citation type="submission" date="2009-08" db="EMBL/GenBank/DDBJ databases">
        <title>The Genome Sequence of Spizellomyces punctatus strain DAOM BR117.</title>
        <authorList>
            <consortium name="The Broad Institute Genome Sequencing Platform"/>
            <person name="Russ C."/>
            <person name="Cuomo C."/>
            <person name="Shea T."/>
            <person name="Young S.K."/>
            <person name="Zeng Q."/>
            <person name="Koehrsen M."/>
            <person name="Haas B."/>
            <person name="Borodovsky M."/>
            <person name="Guigo R."/>
            <person name="Alvarado L."/>
            <person name="Berlin A."/>
            <person name="Bochicchio J."/>
            <person name="Borenstein D."/>
            <person name="Chapman S."/>
            <person name="Chen Z."/>
            <person name="Engels R."/>
            <person name="Freedman E."/>
            <person name="Gellesch M."/>
            <person name="Goldberg J."/>
            <person name="Griggs A."/>
            <person name="Gujja S."/>
            <person name="Heiman D."/>
            <person name="Hepburn T."/>
            <person name="Howarth C."/>
            <person name="Jen D."/>
            <person name="Larson L."/>
            <person name="Lewis B."/>
            <person name="Mehta T."/>
            <person name="Park D."/>
            <person name="Pearson M."/>
            <person name="Roberts A."/>
            <person name="Saif S."/>
            <person name="Shenoy N."/>
            <person name="Sisk P."/>
            <person name="Stolte C."/>
            <person name="Sykes S."/>
            <person name="Thomson T."/>
            <person name="Walk T."/>
            <person name="White J."/>
            <person name="Yandava C."/>
            <person name="Burger G."/>
            <person name="Gray M.W."/>
            <person name="Holland P.W.H."/>
            <person name="King N."/>
            <person name="Lang F.B.F."/>
            <person name="Roger A.J."/>
            <person name="Ruiz-Trillo I."/>
            <person name="Lander E."/>
            <person name="Nusbaum C."/>
        </authorList>
    </citation>
    <scope>NUCLEOTIDE SEQUENCE [LARGE SCALE GENOMIC DNA]</scope>
    <source>
        <strain evidence="3 4">DAOM BR117</strain>
    </source>
</reference>
<feature type="compositionally biased region" description="Polar residues" evidence="1">
    <location>
        <begin position="84"/>
        <end position="99"/>
    </location>
</feature>
<evidence type="ECO:0008006" key="5">
    <source>
        <dbReference type="Google" id="ProtNLM"/>
    </source>
</evidence>
<dbReference type="OrthoDB" id="2150639at2759"/>
<feature type="chain" id="PRO_5005540031" description="Extracellular membrane protein CFEM domain-containing protein" evidence="2">
    <location>
        <begin position="18"/>
        <end position="243"/>
    </location>
</feature>
<sequence>MHSLAILTLSLVSVVVAQNEGGPVSLPRPIPSLTLPSVPSGFPTTFPSAFPSAFPTIAPSSLPQTAGPSSVTASIAPSGAPTPRATSSPTNPIGNSPSNLPGGDCMQLVSGLVDCESEFVRAAITQSIDYPSEAFDTAIAKFSSCTCDMFGKLNSLQSCKSNMNDQELKDVKGVCAEQPLSVNKVFLAIGKATGQTATIKLPNGKTVTPPFKNAKGEVVNSAQNTGASLMGVIGLALAVVAAM</sequence>
<dbReference type="Proteomes" id="UP000053201">
    <property type="component" value="Unassembled WGS sequence"/>
</dbReference>
<keyword evidence="2" id="KW-0732">Signal</keyword>
<name>A0A0L0HKE3_SPIPD</name>
<evidence type="ECO:0000256" key="2">
    <source>
        <dbReference type="SAM" id="SignalP"/>
    </source>
</evidence>
<dbReference type="AlphaFoldDB" id="A0A0L0HKE3"/>
<gene>
    <name evidence="3" type="ORF">SPPG_02444</name>
</gene>